<dbReference type="OMA" id="CVAISEC"/>
<dbReference type="AlphaFoldDB" id="A0A3P6TA20"/>
<evidence type="ECO:0000259" key="2">
    <source>
        <dbReference type="Pfam" id="PF01826"/>
    </source>
</evidence>
<dbReference type="InterPro" id="IPR036084">
    <property type="entry name" value="Ser_inhib-like_sf"/>
</dbReference>
<dbReference type="Proteomes" id="UP000277928">
    <property type="component" value="Unassembled WGS sequence"/>
</dbReference>
<name>A0A3P6TA20_LITSI</name>
<dbReference type="Pfam" id="PF01826">
    <property type="entry name" value="TIL"/>
    <property type="match status" value="1"/>
</dbReference>
<organism evidence="3 4">
    <name type="scientific">Litomosoides sigmodontis</name>
    <name type="common">Filarial nematode worm</name>
    <dbReference type="NCBI Taxonomy" id="42156"/>
    <lineage>
        <taxon>Eukaryota</taxon>
        <taxon>Metazoa</taxon>
        <taxon>Ecdysozoa</taxon>
        <taxon>Nematoda</taxon>
        <taxon>Chromadorea</taxon>
        <taxon>Rhabditida</taxon>
        <taxon>Spirurina</taxon>
        <taxon>Spiruromorpha</taxon>
        <taxon>Filarioidea</taxon>
        <taxon>Onchocercidae</taxon>
        <taxon>Litomosoides</taxon>
    </lineage>
</organism>
<dbReference type="OrthoDB" id="6236007at2759"/>
<evidence type="ECO:0000256" key="1">
    <source>
        <dbReference type="ARBA" id="ARBA00022900"/>
    </source>
</evidence>
<keyword evidence="1" id="KW-0722">Serine protease inhibitor</keyword>
<dbReference type="EMBL" id="UYRX01000651">
    <property type="protein sequence ID" value="VDK84972.1"/>
    <property type="molecule type" value="Genomic_DNA"/>
</dbReference>
<keyword evidence="1" id="KW-0646">Protease inhibitor</keyword>
<dbReference type="STRING" id="42156.A0A3P6TA20"/>
<gene>
    <name evidence="3" type="ORF">NLS_LOCUS6899</name>
</gene>
<evidence type="ECO:0000313" key="4">
    <source>
        <dbReference type="Proteomes" id="UP000277928"/>
    </source>
</evidence>
<dbReference type="Gene3D" id="2.10.25.10">
    <property type="entry name" value="Laminin"/>
    <property type="match status" value="1"/>
</dbReference>
<sequence length="90" mass="10052">MIALVLIATHVDTSRRRSCDANEIWTDCRGCELQCGESEFTPCVAMCYPAGCYCPPYDGFRRNRSRKCVAISECPEISVKDDGNHLNNTS</sequence>
<dbReference type="CDD" id="cd19941">
    <property type="entry name" value="TIL"/>
    <property type="match status" value="1"/>
</dbReference>
<reference evidence="3 4" key="1">
    <citation type="submission" date="2018-08" db="EMBL/GenBank/DDBJ databases">
        <authorList>
            <person name="Laetsch R D."/>
            <person name="Stevens L."/>
            <person name="Kumar S."/>
            <person name="Blaxter L. M."/>
        </authorList>
    </citation>
    <scope>NUCLEOTIDE SEQUENCE [LARGE SCALE GENOMIC DNA]</scope>
</reference>
<evidence type="ECO:0000313" key="3">
    <source>
        <dbReference type="EMBL" id="VDK84972.1"/>
    </source>
</evidence>
<proteinExistence type="predicted"/>
<accession>A0A3P6TA20</accession>
<dbReference type="InterPro" id="IPR002919">
    <property type="entry name" value="TIL_dom"/>
</dbReference>
<keyword evidence="4" id="KW-1185">Reference proteome</keyword>
<dbReference type="SUPFAM" id="SSF57567">
    <property type="entry name" value="Serine protease inhibitors"/>
    <property type="match status" value="1"/>
</dbReference>
<feature type="domain" description="TIL" evidence="2">
    <location>
        <begin position="19"/>
        <end position="74"/>
    </location>
</feature>
<dbReference type="GO" id="GO:0004867">
    <property type="term" value="F:serine-type endopeptidase inhibitor activity"/>
    <property type="evidence" value="ECO:0007669"/>
    <property type="project" value="UniProtKB-KW"/>
</dbReference>
<protein>
    <recommendedName>
        <fullName evidence="2">TIL domain-containing protein</fullName>
    </recommendedName>
</protein>